<dbReference type="EMBL" id="FOFN01000002">
    <property type="protein sequence ID" value="SEQ47480.1"/>
    <property type="molecule type" value="Genomic_DNA"/>
</dbReference>
<keyword evidence="2" id="KW-0812">Transmembrane</keyword>
<gene>
    <name evidence="4" type="ORF">SAMN05421824_1750</name>
</gene>
<proteinExistence type="inferred from homology"/>
<dbReference type="Pfam" id="PF02397">
    <property type="entry name" value="Bac_transf"/>
    <property type="match status" value="1"/>
</dbReference>
<dbReference type="STRING" id="419940.SAMN05421824_1750"/>
<keyword evidence="5" id="KW-1185">Reference proteome</keyword>
<dbReference type="InterPro" id="IPR003362">
    <property type="entry name" value="Bact_transf"/>
</dbReference>
<evidence type="ECO:0000259" key="3">
    <source>
        <dbReference type="Pfam" id="PF02397"/>
    </source>
</evidence>
<feature type="domain" description="Bacterial sugar transferase" evidence="3">
    <location>
        <begin position="7"/>
        <end position="181"/>
    </location>
</feature>
<dbReference type="RefSeq" id="WP_092578583.1">
    <property type="nucleotide sequence ID" value="NZ_FOFN01000002.1"/>
</dbReference>
<evidence type="ECO:0000313" key="4">
    <source>
        <dbReference type="EMBL" id="SEQ47480.1"/>
    </source>
</evidence>
<dbReference type="AlphaFoldDB" id="A0A1H9GBN4"/>
<reference evidence="4 5" key="1">
    <citation type="submission" date="2016-10" db="EMBL/GenBank/DDBJ databases">
        <authorList>
            <person name="de Groot N.N."/>
        </authorList>
    </citation>
    <scope>NUCLEOTIDE SEQUENCE [LARGE SCALE GENOMIC DNA]</scope>
    <source>
        <strain evidence="4 5">DSM 21035</strain>
    </source>
</reference>
<evidence type="ECO:0000256" key="1">
    <source>
        <dbReference type="ARBA" id="ARBA00006464"/>
    </source>
</evidence>
<keyword evidence="2" id="KW-0472">Membrane</keyword>
<comment type="similarity">
    <text evidence="1">Belongs to the bacterial sugar transferase family.</text>
</comment>
<accession>A0A1H9GBN4</accession>
<keyword evidence="2" id="KW-1133">Transmembrane helix</keyword>
<dbReference type="PANTHER" id="PTHR30576:SF8">
    <property type="entry name" value="UNDECAPRENYL-PHOSPHATE GALACTOSE PHOSPHOTRANSFERASE"/>
    <property type="match status" value="1"/>
</dbReference>
<dbReference type="PANTHER" id="PTHR30576">
    <property type="entry name" value="COLANIC BIOSYNTHESIS UDP-GLUCOSE LIPID CARRIER TRANSFERASE"/>
    <property type="match status" value="1"/>
</dbReference>
<organism evidence="4 5">
    <name type="scientific">Hyunsoonleella jejuensis</name>
    <dbReference type="NCBI Taxonomy" id="419940"/>
    <lineage>
        <taxon>Bacteria</taxon>
        <taxon>Pseudomonadati</taxon>
        <taxon>Bacteroidota</taxon>
        <taxon>Flavobacteriia</taxon>
        <taxon>Flavobacteriales</taxon>
        <taxon>Flavobacteriaceae</taxon>
    </lineage>
</organism>
<protein>
    <submittedName>
        <fullName evidence="4">Sugar transferase involved in LPS biosynthesis (Colanic, teichoic acid)</fullName>
    </submittedName>
</protein>
<dbReference type="OrthoDB" id="9808602at2"/>
<sequence length="205" mass="23775">MYKVFFKRFIDVTLAFIGILVLLPILLIVLIMLFFVNKGEPFFFQSRPGKDERIFKIVKFKTMTDRKDTEGNLLPNGERITRLGDFLRKTSLDEIPQLFNVLIGDMSLVGPRPLRVRYLPYYTKEESIRHTVRPGVTGLAQISGRNSLSWNAKLAKDIEYVETMSLFLDLKILLKTFKKVFTNYGDVELDSNMLDLDELRKTAKL</sequence>
<dbReference type="Proteomes" id="UP000198999">
    <property type="component" value="Unassembled WGS sequence"/>
</dbReference>
<evidence type="ECO:0000313" key="5">
    <source>
        <dbReference type="Proteomes" id="UP000198999"/>
    </source>
</evidence>
<keyword evidence="4" id="KW-0808">Transferase</keyword>
<name>A0A1H9GBN4_9FLAO</name>
<evidence type="ECO:0000256" key="2">
    <source>
        <dbReference type="SAM" id="Phobius"/>
    </source>
</evidence>
<dbReference type="GO" id="GO:0016780">
    <property type="term" value="F:phosphotransferase activity, for other substituted phosphate groups"/>
    <property type="evidence" value="ECO:0007669"/>
    <property type="project" value="TreeGrafter"/>
</dbReference>
<feature type="transmembrane region" description="Helical" evidence="2">
    <location>
        <begin position="12"/>
        <end position="36"/>
    </location>
</feature>